<evidence type="ECO:0000256" key="4">
    <source>
        <dbReference type="ARBA" id="ARBA00022840"/>
    </source>
</evidence>
<dbReference type="PROSITE" id="PS00211">
    <property type="entry name" value="ABC_TRANSPORTER_1"/>
    <property type="match status" value="1"/>
</dbReference>
<dbReference type="PANTHER" id="PTHR42711:SF16">
    <property type="entry name" value="ABC TRANSPORTER ATP-BINDING PROTEIN"/>
    <property type="match status" value="1"/>
</dbReference>
<evidence type="ECO:0000256" key="3">
    <source>
        <dbReference type="ARBA" id="ARBA00022741"/>
    </source>
</evidence>
<protein>
    <submittedName>
        <fullName evidence="7">ABC transporter ATP-binding protein</fullName>
    </submittedName>
</protein>
<sequence>MTRAVVVEDLRRVFGDVIAVDGATWGADTGEITCVLGPNGAGKTTTIECLEGLLRPDSGNCRVLGVTPWQAGAAHRARVGVMLQDGGLPQSVNAGRLMAHLARLHTADRAAELIERLDITPFATTPIRRLSGGQRQRVALAAALVGGPLVAFLDEPTAGLDPHARLEVWDLLRDEAEAGVGLVVTTHSFEEAERLAARVVILDRGRVVADGAPEQISGGGRLEDAYFSLTGGPRDR</sequence>
<organism evidence="7 8">
    <name type="scientific">Janibacter alittae</name>
    <dbReference type="NCBI Taxonomy" id="3115209"/>
    <lineage>
        <taxon>Bacteria</taxon>
        <taxon>Bacillati</taxon>
        <taxon>Actinomycetota</taxon>
        <taxon>Actinomycetes</taxon>
        <taxon>Micrococcales</taxon>
        <taxon>Intrasporangiaceae</taxon>
        <taxon>Janibacter</taxon>
    </lineage>
</organism>
<proteinExistence type="predicted"/>
<keyword evidence="8" id="KW-1185">Reference proteome</keyword>
<evidence type="ECO:0000313" key="8">
    <source>
        <dbReference type="Proteomes" id="UP001382727"/>
    </source>
</evidence>
<dbReference type="Proteomes" id="UP001382727">
    <property type="component" value="Chromosome"/>
</dbReference>
<dbReference type="CDD" id="cd03230">
    <property type="entry name" value="ABC_DR_subfamily_A"/>
    <property type="match status" value="1"/>
</dbReference>
<keyword evidence="5" id="KW-0046">Antibiotic resistance</keyword>
<feature type="domain" description="ABC transporter" evidence="6">
    <location>
        <begin position="5"/>
        <end position="229"/>
    </location>
</feature>
<dbReference type="SMART" id="SM00382">
    <property type="entry name" value="AAA"/>
    <property type="match status" value="1"/>
</dbReference>
<evidence type="ECO:0000256" key="5">
    <source>
        <dbReference type="ARBA" id="ARBA00023251"/>
    </source>
</evidence>
<keyword evidence="2" id="KW-0813">Transport</keyword>
<accession>A0ABZ2MD97</accession>
<dbReference type="InterPro" id="IPR027417">
    <property type="entry name" value="P-loop_NTPase"/>
</dbReference>
<dbReference type="InterPro" id="IPR050763">
    <property type="entry name" value="ABC_transporter_ATP-binding"/>
</dbReference>
<dbReference type="InterPro" id="IPR003593">
    <property type="entry name" value="AAA+_ATPase"/>
</dbReference>
<dbReference type="InterPro" id="IPR017871">
    <property type="entry name" value="ABC_transporter-like_CS"/>
</dbReference>
<reference evidence="7 8" key="1">
    <citation type="submission" date="2024-02" db="EMBL/GenBank/DDBJ databases">
        <title>Janibacter sp. nov., isolated from gut of marine sandworm.</title>
        <authorList>
            <person name="Kim B."/>
            <person name="Jun M.O."/>
            <person name="Shin N.-R."/>
        </authorList>
    </citation>
    <scope>NUCLEOTIDE SEQUENCE [LARGE SCALE GENOMIC DNA]</scope>
    <source>
        <strain evidence="7 8">A1S7</strain>
    </source>
</reference>
<evidence type="ECO:0000256" key="1">
    <source>
        <dbReference type="ARBA" id="ARBA00004202"/>
    </source>
</evidence>
<dbReference type="EMBL" id="CP144913">
    <property type="protein sequence ID" value="WXB75021.1"/>
    <property type="molecule type" value="Genomic_DNA"/>
</dbReference>
<name>A0ABZ2MD97_9MICO</name>
<keyword evidence="3" id="KW-0547">Nucleotide-binding</keyword>
<evidence type="ECO:0000259" key="6">
    <source>
        <dbReference type="PROSITE" id="PS50893"/>
    </source>
</evidence>
<dbReference type="RefSeq" id="WP_338747736.1">
    <property type="nucleotide sequence ID" value="NZ_CP144913.1"/>
</dbReference>
<dbReference type="SUPFAM" id="SSF52540">
    <property type="entry name" value="P-loop containing nucleoside triphosphate hydrolases"/>
    <property type="match status" value="1"/>
</dbReference>
<keyword evidence="4 7" id="KW-0067">ATP-binding</keyword>
<evidence type="ECO:0000313" key="7">
    <source>
        <dbReference type="EMBL" id="WXB75021.1"/>
    </source>
</evidence>
<evidence type="ECO:0000256" key="2">
    <source>
        <dbReference type="ARBA" id="ARBA00022448"/>
    </source>
</evidence>
<dbReference type="PANTHER" id="PTHR42711">
    <property type="entry name" value="ABC TRANSPORTER ATP-BINDING PROTEIN"/>
    <property type="match status" value="1"/>
</dbReference>
<dbReference type="Gene3D" id="3.40.50.300">
    <property type="entry name" value="P-loop containing nucleotide triphosphate hydrolases"/>
    <property type="match status" value="1"/>
</dbReference>
<comment type="subcellular location">
    <subcellularLocation>
        <location evidence="1">Cell membrane</location>
        <topology evidence="1">Peripheral membrane protein</topology>
    </subcellularLocation>
</comment>
<dbReference type="Pfam" id="PF00005">
    <property type="entry name" value="ABC_tran"/>
    <property type="match status" value="1"/>
</dbReference>
<dbReference type="GO" id="GO:0005524">
    <property type="term" value="F:ATP binding"/>
    <property type="evidence" value="ECO:0007669"/>
    <property type="project" value="UniProtKB-KW"/>
</dbReference>
<dbReference type="InterPro" id="IPR003439">
    <property type="entry name" value="ABC_transporter-like_ATP-bd"/>
</dbReference>
<gene>
    <name evidence="7" type="ORF">V1351_08535</name>
</gene>
<dbReference type="PROSITE" id="PS50893">
    <property type="entry name" value="ABC_TRANSPORTER_2"/>
    <property type="match status" value="1"/>
</dbReference>